<dbReference type="SUPFAM" id="SSF47384">
    <property type="entry name" value="Homodimeric domain of signal transducing histidine kinase"/>
    <property type="match status" value="1"/>
</dbReference>
<dbReference type="Proteomes" id="UP000473325">
    <property type="component" value="Unassembled WGS sequence"/>
</dbReference>
<comment type="caution">
    <text evidence="12">The sequence shown here is derived from an EMBL/GenBank/DDBJ whole genome shotgun (WGS) entry which is preliminary data.</text>
</comment>
<organism evidence="12 13">
    <name type="scientific">Nocardioides flavescens</name>
    <dbReference type="NCBI Taxonomy" id="2691959"/>
    <lineage>
        <taxon>Bacteria</taxon>
        <taxon>Bacillati</taxon>
        <taxon>Actinomycetota</taxon>
        <taxon>Actinomycetes</taxon>
        <taxon>Propionibacteriales</taxon>
        <taxon>Nocardioidaceae</taxon>
        <taxon>Nocardioides</taxon>
    </lineage>
</organism>
<dbReference type="SMART" id="SM00065">
    <property type="entry name" value="GAF"/>
    <property type="match status" value="1"/>
</dbReference>
<dbReference type="SUPFAM" id="SSF55874">
    <property type="entry name" value="ATPase domain of HSP90 chaperone/DNA topoisomerase II/histidine kinase"/>
    <property type="match status" value="1"/>
</dbReference>
<keyword evidence="4" id="KW-0597">Phosphoprotein</keyword>
<keyword evidence="9" id="KW-0902">Two-component regulatory system</keyword>
<dbReference type="SMART" id="SM00387">
    <property type="entry name" value="HATPase_c"/>
    <property type="match status" value="1"/>
</dbReference>
<dbReference type="InterPro" id="IPR003594">
    <property type="entry name" value="HATPase_dom"/>
</dbReference>
<dbReference type="GO" id="GO:0005524">
    <property type="term" value="F:ATP binding"/>
    <property type="evidence" value="ECO:0007669"/>
    <property type="project" value="UniProtKB-KW"/>
</dbReference>
<dbReference type="InterPro" id="IPR003018">
    <property type="entry name" value="GAF"/>
</dbReference>
<evidence type="ECO:0000256" key="3">
    <source>
        <dbReference type="ARBA" id="ARBA00012438"/>
    </source>
</evidence>
<accession>A0A6L7F4L3</accession>
<dbReference type="InterPro" id="IPR029016">
    <property type="entry name" value="GAF-like_dom_sf"/>
</dbReference>
<dbReference type="Pfam" id="PF01590">
    <property type="entry name" value="GAF"/>
    <property type="match status" value="1"/>
</dbReference>
<comment type="catalytic activity">
    <reaction evidence="1">
        <text>ATP + protein L-histidine = ADP + protein N-phospho-L-histidine.</text>
        <dbReference type="EC" id="2.7.13.3"/>
    </reaction>
</comment>
<sequence>MSVVDTVDQRRATAVAAYAAVTRPVRELDDVVELAAQLAGTPHAAVNVFTADRQHQVATYGFTETACRREDAMCSVVLEERRPIAVPDARLDPRLWDKLAVTGERGAVRYWASVPLENADGVVFGTLCVFDEQPREVDPGVLRALGTLAARVVDVYELRLRSRELALSLLEQQALQADLERSNERLDGFAGQVSHDLKTPLTTLSLSLTLAREQLRSGELGVDTLHLIDRAIAGSQRMSLLIDDVLDYARLGGTLRATDVDLDFVMGEVLDDLGPYLDGVDLHLGRLPTVNGDRSQLRAVLQNLLANAVKYARPDRAPVVSVSARHVQRAWRIEVTDNGRGIAPSDRARIFEPLTRLDEAEASVEGSGIGLATCRRIIGAHGGRIGIDPTVTDGTRVWFELPD</sequence>
<dbReference type="CDD" id="cd00082">
    <property type="entry name" value="HisKA"/>
    <property type="match status" value="1"/>
</dbReference>
<dbReference type="EMBL" id="WUEK01000019">
    <property type="protein sequence ID" value="MXG92165.1"/>
    <property type="molecule type" value="Genomic_DNA"/>
</dbReference>
<evidence type="ECO:0000256" key="7">
    <source>
        <dbReference type="ARBA" id="ARBA00022777"/>
    </source>
</evidence>
<dbReference type="GO" id="GO:0007234">
    <property type="term" value="P:osmosensory signaling via phosphorelay pathway"/>
    <property type="evidence" value="ECO:0007669"/>
    <property type="project" value="TreeGrafter"/>
</dbReference>
<dbReference type="InterPro" id="IPR004358">
    <property type="entry name" value="Sig_transdc_His_kin-like_C"/>
</dbReference>
<evidence type="ECO:0000313" key="13">
    <source>
        <dbReference type="Proteomes" id="UP000473325"/>
    </source>
</evidence>
<dbReference type="GO" id="GO:0005886">
    <property type="term" value="C:plasma membrane"/>
    <property type="evidence" value="ECO:0007669"/>
    <property type="project" value="UniProtKB-SubCell"/>
</dbReference>
<evidence type="ECO:0000256" key="9">
    <source>
        <dbReference type="ARBA" id="ARBA00023012"/>
    </source>
</evidence>
<dbReference type="SUPFAM" id="SSF55781">
    <property type="entry name" value="GAF domain-like"/>
    <property type="match status" value="1"/>
</dbReference>
<keyword evidence="7" id="KW-0418">Kinase</keyword>
<dbReference type="Pfam" id="PF00512">
    <property type="entry name" value="HisKA"/>
    <property type="match status" value="1"/>
</dbReference>
<dbReference type="RefSeq" id="WP_160880105.1">
    <property type="nucleotide sequence ID" value="NZ_WUEK01000019.1"/>
</dbReference>
<comment type="subcellular location">
    <subcellularLocation>
        <location evidence="2">Cell membrane</location>
    </subcellularLocation>
</comment>
<dbReference type="InterPro" id="IPR050351">
    <property type="entry name" value="BphY/WalK/GraS-like"/>
</dbReference>
<dbReference type="AlphaFoldDB" id="A0A6L7F4L3"/>
<dbReference type="Gene3D" id="3.30.450.40">
    <property type="match status" value="1"/>
</dbReference>
<dbReference type="GO" id="GO:0000156">
    <property type="term" value="F:phosphorelay response regulator activity"/>
    <property type="evidence" value="ECO:0007669"/>
    <property type="project" value="TreeGrafter"/>
</dbReference>
<evidence type="ECO:0000256" key="6">
    <source>
        <dbReference type="ARBA" id="ARBA00022741"/>
    </source>
</evidence>
<dbReference type="Gene3D" id="1.10.287.130">
    <property type="match status" value="1"/>
</dbReference>
<evidence type="ECO:0000259" key="11">
    <source>
        <dbReference type="PROSITE" id="PS50109"/>
    </source>
</evidence>
<proteinExistence type="predicted"/>
<dbReference type="PRINTS" id="PR00344">
    <property type="entry name" value="BCTRLSENSOR"/>
</dbReference>
<dbReference type="PROSITE" id="PS50109">
    <property type="entry name" value="HIS_KIN"/>
    <property type="match status" value="1"/>
</dbReference>
<dbReference type="Pfam" id="PF02518">
    <property type="entry name" value="HATPase_c"/>
    <property type="match status" value="1"/>
</dbReference>
<dbReference type="SMART" id="SM00388">
    <property type="entry name" value="HisKA"/>
    <property type="match status" value="1"/>
</dbReference>
<evidence type="ECO:0000256" key="4">
    <source>
        <dbReference type="ARBA" id="ARBA00022553"/>
    </source>
</evidence>
<evidence type="ECO:0000256" key="5">
    <source>
        <dbReference type="ARBA" id="ARBA00022679"/>
    </source>
</evidence>
<feature type="domain" description="Histidine kinase" evidence="11">
    <location>
        <begin position="192"/>
        <end position="403"/>
    </location>
</feature>
<keyword evidence="5" id="KW-0808">Transferase</keyword>
<dbReference type="GO" id="GO:0030295">
    <property type="term" value="F:protein kinase activator activity"/>
    <property type="evidence" value="ECO:0007669"/>
    <property type="project" value="TreeGrafter"/>
</dbReference>
<dbReference type="PANTHER" id="PTHR42878">
    <property type="entry name" value="TWO-COMPONENT HISTIDINE KINASE"/>
    <property type="match status" value="1"/>
</dbReference>
<reference evidence="12 13" key="1">
    <citation type="submission" date="2019-12" db="EMBL/GenBank/DDBJ databases">
        <authorList>
            <person name="Kun Z."/>
        </authorList>
    </citation>
    <scope>NUCLEOTIDE SEQUENCE [LARGE SCALE GENOMIC DNA]</scope>
    <source>
        <strain evidence="12 13">YIM 123512</strain>
    </source>
</reference>
<dbReference type="EC" id="2.7.13.3" evidence="3"/>
<evidence type="ECO:0000256" key="10">
    <source>
        <dbReference type="ARBA" id="ARBA00039401"/>
    </source>
</evidence>
<dbReference type="InterPro" id="IPR036890">
    <property type="entry name" value="HATPase_C_sf"/>
</dbReference>
<dbReference type="InterPro" id="IPR005467">
    <property type="entry name" value="His_kinase_dom"/>
</dbReference>
<keyword evidence="13" id="KW-1185">Reference proteome</keyword>
<evidence type="ECO:0000313" key="12">
    <source>
        <dbReference type="EMBL" id="MXG92165.1"/>
    </source>
</evidence>
<keyword evidence="6" id="KW-0547">Nucleotide-binding</keyword>
<dbReference type="InterPro" id="IPR003661">
    <property type="entry name" value="HisK_dim/P_dom"/>
</dbReference>
<evidence type="ECO:0000256" key="2">
    <source>
        <dbReference type="ARBA" id="ARBA00004236"/>
    </source>
</evidence>
<evidence type="ECO:0000256" key="8">
    <source>
        <dbReference type="ARBA" id="ARBA00022840"/>
    </source>
</evidence>
<evidence type="ECO:0000256" key="1">
    <source>
        <dbReference type="ARBA" id="ARBA00000085"/>
    </source>
</evidence>
<dbReference type="InterPro" id="IPR036097">
    <property type="entry name" value="HisK_dim/P_sf"/>
</dbReference>
<gene>
    <name evidence="12" type="ORF">GRQ65_21705</name>
</gene>
<dbReference type="GO" id="GO:0000155">
    <property type="term" value="F:phosphorelay sensor kinase activity"/>
    <property type="evidence" value="ECO:0007669"/>
    <property type="project" value="InterPro"/>
</dbReference>
<keyword evidence="8" id="KW-0067">ATP-binding</keyword>
<dbReference type="Gene3D" id="3.30.565.10">
    <property type="entry name" value="Histidine kinase-like ATPase, C-terminal domain"/>
    <property type="match status" value="1"/>
</dbReference>
<dbReference type="PANTHER" id="PTHR42878:SF7">
    <property type="entry name" value="SENSOR HISTIDINE KINASE GLRK"/>
    <property type="match status" value="1"/>
</dbReference>
<protein>
    <recommendedName>
        <fullName evidence="10">Sensor-like histidine kinase SenX3</fullName>
        <ecNumber evidence="3">2.7.13.3</ecNumber>
    </recommendedName>
</protein>
<name>A0A6L7F4L3_9ACTN</name>